<dbReference type="CDD" id="cd06089">
    <property type="entry name" value="KOW_RPL26"/>
    <property type="match status" value="1"/>
</dbReference>
<dbReference type="RefSeq" id="WP_162660561.1">
    <property type="nucleotide sequence ID" value="NZ_LR593887.1"/>
</dbReference>
<comment type="subunit">
    <text evidence="5">Part of the 50S ribosomal subunit.</text>
</comment>
<gene>
    <name evidence="5" type="primary">rplX</name>
    <name evidence="7" type="ORF">GMBLW1_36980</name>
</gene>
<feature type="domain" description="Large ribosomal subunit protein uL24 C-terminal" evidence="6">
    <location>
        <begin position="38"/>
        <end position="102"/>
    </location>
</feature>
<comment type="function">
    <text evidence="5">One of the proteins that surrounds the polypeptide exit tunnel on the outside of the subunit.</text>
</comment>
<dbReference type="GO" id="GO:0003735">
    <property type="term" value="F:structural constituent of ribosome"/>
    <property type="evidence" value="ECO:0007669"/>
    <property type="project" value="InterPro"/>
</dbReference>
<dbReference type="NCBIfam" id="TIGR01079">
    <property type="entry name" value="rplX_bact"/>
    <property type="match status" value="1"/>
</dbReference>
<evidence type="ECO:0000256" key="2">
    <source>
        <dbReference type="ARBA" id="ARBA00022980"/>
    </source>
</evidence>
<evidence type="ECO:0000313" key="8">
    <source>
        <dbReference type="Proteomes" id="UP000464378"/>
    </source>
</evidence>
<dbReference type="SUPFAM" id="SSF50104">
    <property type="entry name" value="Translation proteins SH3-like domain"/>
    <property type="match status" value="1"/>
</dbReference>
<dbReference type="EMBL" id="LR593887">
    <property type="protein sequence ID" value="VTS08346.1"/>
    <property type="molecule type" value="Genomic_DNA"/>
</dbReference>
<evidence type="ECO:0000259" key="6">
    <source>
        <dbReference type="Pfam" id="PF17136"/>
    </source>
</evidence>
<dbReference type="InterPro" id="IPR003256">
    <property type="entry name" value="Ribosomal_uL24"/>
</dbReference>
<protein>
    <recommendedName>
        <fullName evidence="4 5">Large ribosomal subunit protein uL24</fullName>
    </recommendedName>
</protein>
<comment type="function">
    <text evidence="5">One of two assembly initiator proteins, it binds directly to the 5'-end of the 23S rRNA, where it nucleates assembly of the 50S subunit.</text>
</comment>
<dbReference type="KEGG" id="tim:GMBLW1_36980"/>
<dbReference type="Pfam" id="PF17136">
    <property type="entry name" value="ribosomal_L24"/>
    <property type="match status" value="1"/>
</dbReference>
<proteinExistence type="inferred from homology"/>
<sequence length="118" mass="13233">MHIRTGDIVAIISGESAGLRRKVLRVDPKNNKIVVEGVHVVKKHVRPDRRNPRGGVIEKEMPIDASKAMLIDPQTQQPTRVGVRYREDGTKELYAKKSGMTIRVLSRPRPSYAKPAQS</sequence>
<evidence type="ECO:0000256" key="1">
    <source>
        <dbReference type="ARBA" id="ARBA00010618"/>
    </source>
</evidence>
<keyword evidence="8" id="KW-1185">Reference proteome</keyword>
<organism evidence="7">
    <name type="scientific">Tuwongella immobilis</name>
    <dbReference type="NCBI Taxonomy" id="692036"/>
    <lineage>
        <taxon>Bacteria</taxon>
        <taxon>Pseudomonadati</taxon>
        <taxon>Planctomycetota</taxon>
        <taxon>Planctomycetia</taxon>
        <taxon>Gemmatales</taxon>
        <taxon>Gemmataceae</taxon>
        <taxon>Tuwongella</taxon>
    </lineage>
</organism>
<dbReference type="GO" id="GO:1990904">
    <property type="term" value="C:ribonucleoprotein complex"/>
    <property type="evidence" value="ECO:0007669"/>
    <property type="project" value="UniProtKB-KW"/>
</dbReference>
<evidence type="ECO:0000313" key="7">
    <source>
        <dbReference type="EMBL" id="VIP05495.1"/>
    </source>
</evidence>
<name>A0A6C2YXI6_9BACT</name>
<keyword evidence="2 5" id="KW-0689">Ribosomal protein</keyword>
<comment type="similarity">
    <text evidence="1 5">Belongs to the universal ribosomal protein uL24 family.</text>
</comment>
<evidence type="ECO:0000256" key="4">
    <source>
        <dbReference type="ARBA" id="ARBA00035206"/>
    </source>
</evidence>
<reference evidence="7" key="1">
    <citation type="submission" date="2019-04" db="EMBL/GenBank/DDBJ databases">
        <authorList>
            <consortium name="Science for Life Laboratories"/>
        </authorList>
    </citation>
    <scope>NUCLEOTIDE SEQUENCE</scope>
    <source>
        <strain evidence="7">MBLW1</strain>
    </source>
</reference>
<evidence type="ECO:0000256" key="5">
    <source>
        <dbReference type="HAMAP-Rule" id="MF_01326"/>
    </source>
</evidence>
<keyword evidence="5" id="KW-0694">RNA-binding</keyword>
<dbReference type="GO" id="GO:0006412">
    <property type="term" value="P:translation"/>
    <property type="evidence" value="ECO:0007669"/>
    <property type="project" value="UniProtKB-UniRule"/>
</dbReference>
<dbReference type="InterPro" id="IPR057264">
    <property type="entry name" value="Ribosomal_uL24_C"/>
</dbReference>
<dbReference type="AlphaFoldDB" id="A0A6C2YXI6"/>
<dbReference type="GO" id="GO:0019843">
    <property type="term" value="F:rRNA binding"/>
    <property type="evidence" value="ECO:0007669"/>
    <property type="project" value="UniProtKB-UniRule"/>
</dbReference>
<dbReference type="GO" id="GO:0005840">
    <property type="term" value="C:ribosome"/>
    <property type="evidence" value="ECO:0007669"/>
    <property type="project" value="UniProtKB-KW"/>
</dbReference>
<dbReference type="InterPro" id="IPR008991">
    <property type="entry name" value="Translation_prot_SH3-like_sf"/>
</dbReference>
<dbReference type="PANTHER" id="PTHR12903">
    <property type="entry name" value="MITOCHONDRIAL RIBOSOMAL PROTEIN L24"/>
    <property type="match status" value="1"/>
</dbReference>
<dbReference type="InParanoid" id="A0A6C2YXI6"/>
<dbReference type="InterPro" id="IPR041988">
    <property type="entry name" value="Ribosomal_uL24_KOW"/>
</dbReference>
<dbReference type="HAMAP" id="MF_01326_B">
    <property type="entry name" value="Ribosomal_uL24_B"/>
    <property type="match status" value="1"/>
</dbReference>
<dbReference type="EMBL" id="LR586016">
    <property type="protein sequence ID" value="VIP05495.1"/>
    <property type="molecule type" value="Genomic_DNA"/>
</dbReference>
<accession>A0A6C2YXI6</accession>
<keyword evidence="3 5" id="KW-0687">Ribonucleoprotein</keyword>
<evidence type="ECO:0000256" key="3">
    <source>
        <dbReference type="ARBA" id="ARBA00023274"/>
    </source>
</evidence>
<dbReference type="Proteomes" id="UP000464378">
    <property type="component" value="Chromosome"/>
</dbReference>
<keyword evidence="5" id="KW-0699">rRNA-binding</keyword>
<dbReference type="FunCoup" id="A0A6C2YXI6">
    <property type="interactions" value="544"/>
</dbReference>
<dbReference type="Gene3D" id="2.30.30.30">
    <property type="match status" value="1"/>
</dbReference>
<dbReference type="InterPro" id="IPR014722">
    <property type="entry name" value="Rib_uL2_dom2"/>
</dbReference>